<dbReference type="InterPro" id="IPR011708">
    <property type="entry name" value="DNA_pol3_alpha_NTPase_dom"/>
</dbReference>
<dbReference type="InterPro" id="IPR004365">
    <property type="entry name" value="NA-bd_OB_tRNA"/>
</dbReference>
<evidence type="ECO:0000256" key="4">
    <source>
        <dbReference type="ARBA" id="ARBA00019114"/>
    </source>
</evidence>
<dbReference type="Pfam" id="PF07733">
    <property type="entry name" value="DNA_pol3_alpha"/>
    <property type="match status" value="1"/>
</dbReference>
<name>A0A1L8RI58_9ENTE</name>
<dbReference type="EMBL" id="JXKH01000002">
    <property type="protein sequence ID" value="OJG19413.1"/>
    <property type="molecule type" value="Genomic_DNA"/>
</dbReference>
<dbReference type="STRING" id="214095.RU97_GL000984"/>
<dbReference type="GO" id="GO:0003887">
    <property type="term" value="F:DNA-directed DNA polymerase activity"/>
    <property type="evidence" value="ECO:0007669"/>
    <property type="project" value="UniProtKB-KW"/>
</dbReference>
<evidence type="ECO:0000256" key="10">
    <source>
        <dbReference type="ARBA" id="ARBA00026073"/>
    </source>
</evidence>
<dbReference type="InterPro" id="IPR040982">
    <property type="entry name" value="DNA_pol3_finger"/>
</dbReference>
<dbReference type="InterPro" id="IPR003141">
    <property type="entry name" value="Pol/His_phosphatase_N"/>
</dbReference>
<dbReference type="SMART" id="SM00481">
    <property type="entry name" value="POLIIIAc"/>
    <property type="match status" value="1"/>
</dbReference>
<evidence type="ECO:0000256" key="3">
    <source>
        <dbReference type="ARBA" id="ARBA00012417"/>
    </source>
</evidence>
<dbReference type="InterPro" id="IPR041931">
    <property type="entry name" value="DNA_pol3_alpha_thumb_dom"/>
</dbReference>
<dbReference type="GO" id="GO:0006260">
    <property type="term" value="P:DNA replication"/>
    <property type="evidence" value="ECO:0007669"/>
    <property type="project" value="UniProtKB-KW"/>
</dbReference>
<dbReference type="InterPro" id="IPR004013">
    <property type="entry name" value="PHP_dom"/>
</dbReference>
<dbReference type="InterPro" id="IPR004805">
    <property type="entry name" value="DnaE2/DnaE/PolC"/>
</dbReference>
<proteinExistence type="inferred from homology"/>
<dbReference type="NCBIfam" id="TIGR00594">
    <property type="entry name" value="polc"/>
    <property type="match status" value="1"/>
</dbReference>
<keyword evidence="5" id="KW-0808">Transferase</keyword>
<keyword evidence="6" id="KW-0548">Nucleotidyltransferase</keyword>
<evidence type="ECO:0000256" key="2">
    <source>
        <dbReference type="ARBA" id="ARBA00009496"/>
    </source>
</evidence>
<evidence type="ECO:0000313" key="14">
    <source>
        <dbReference type="Proteomes" id="UP000181884"/>
    </source>
</evidence>
<dbReference type="CDD" id="cd07431">
    <property type="entry name" value="PHP_PolIIIA"/>
    <property type="match status" value="1"/>
</dbReference>
<dbReference type="Proteomes" id="UP000181884">
    <property type="component" value="Unassembled WGS sequence"/>
</dbReference>
<dbReference type="GO" id="GO:0003676">
    <property type="term" value="F:nucleic acid binding"/>
    <property type="evidence" value="ECO:0007669"/>
    <property type="project" value="InterPro"/>
</dbReference>
<dbReference type="Pfam" id="PF14579">
    <property type="entry name" value="HHH_6"/>
    <property type="match status" value="1"/>
</dbReference>
<keyword evidence="14" id="KW-1185">Reference proteome</keyword>
<dbReference type="Pfam" id="PF01336">
    <property type="entry name" value="tRNA_anti-codon"/>
    <property type="match status" value="1"/>
</dbReference>
<evidence type="ECO:0000256" key="11">
    <source>
        <dbReference type="ARBA" id="ARBA00049244"/>
    </source>
</evidence>
<dbReference type="Pfam" id="PF02811">
    <property type="entry name" value="PHP"/>
    <property type="match status" value="1"/>
</dbReference>
<evidence type="ECO:0000256" key="8">
    <source>
        <dbReference type="ARBA" id="ARBA00022932"/>
    </source>
</evidence>
<evidence type="ECO:0000259" key="12">
    <source>
        <dbReference type="SMART" id="SM00481"/>
    </source>
</evidence>
<dbReference type="InterPro" id="IPR016195">
    <property type="entry name" value="Pol/histidinol_Pase-like"/>
</dbReference>
<reference evidence="13 14" key="1">
    <citation type="submission" date="2014-12" db="EMBL/GenBank/DDBJ databases">
        <title>Draft genome sequences of 29 type strains of Enterococci.</title>
        <authorList>
            <person name="Zhong Z."/>
            <person name="Sun Z."/>
            <person name="Liu W."/>
            <person name="Zhang W."/>
            <person name="Zhang H."/>
        </authorList>
    </citation>
    <scope>NUCLEOTIDE SEQUENCE [LARGE SCALE GENOMIC DNA]</scope>
    <source>
        <strain evidence="13 14">DSM 17029</strain>
    </source>
</reference>
<evidence type="ECO:0000256" key="5">
    <source>
        <dbReference type="ARBA" id="ARBA00022679"/>
    </source>
</evidence>
<comment type="similarity">
    <text evidence="2">Belongs to the DNA polymerase type-C family. DnaE subfamily.</text>
</comment>
<dbReference type="InterPro" id="IPR029460">
    <property type="entry name" value="DNAPol_HHH"/>
</dbReference>
<dbReference type="Pfam" id="PF17657">
    <property type="entry name" value="DNA_pol3_finger"/>
    <property type="match status" value="1"/>
</dbReference>
<dbReference type="CDD" id="cd04485">
    <property type="entry name" value="DnaE_OBF"/>
    <property type="match status" value="1"/>
</dbReference>
<protein>
    <recommendedName>
        <fullName evidence="4">DNA polymerase III subunit alpha</fullName>
        <ecNumber evidence="3">2.7.7.7</ecNumber>
    </recommendedName>
</protein>
<accession>A0A1L8RI58</accession>
<sequence>MEERTMPFPQLHTYSAYSLLNSTVRISDYVAYGKAQGYQALALTDKNVLHGAVEFYEACLKAGIKPIIGLDLTYTPYEEAQSQLLLYACDAMGFQQLMRLSSQRMVRVETALQLPEEKLDHLLAIVPLEGRAALLEDPALYQKLTTKFRQVYLGVAANDQTGHELAQQLKAVQVYTHRVRYLRPDEAFACEVLGHIEQGTRLELEQTTAREFLPAEEQVLASLAETPEIIAATQKFAQQISWELPLHQTLLPHYPTREPAHELLARLCWEALPQRVAETTDIYKERLAMELSVIHEMGFDDYFLIVWDVMAYAHRENIVTGAGRGSAAGSLVAYVLEITDVDPIQYDLLFERFLNKERFTMPDIDLDIPDNKREQILHYVREKYGQLHMAQIATFGTMAAKMALRDVARVFGLSPSESNRWSNAVPNALKMTLSKAYETSNKLQQLVNEDERNRQMFQVAQQLEGLPRHVSTHAAGVVLSDQNLLELVPLQAGSNDILLTQYTMNDVEKIGLLKMDFLGLRNLSIIDNTLQSIKRVFNEEVDLHHLPLDDPETLALFQAGATTGVFQFESSGIRNVLRKLGPTSIDDIAAVNALYRPGPMENIDLFIRRKKGLEPIDYPDPSLEPILKSTYGVIVYQEQIMQVAAKMAGFSLGQADILRRAVSKKKKDVLDEERQHFVNGALQEGYQRQVAEHVYDYIERFANYGFNKSHAYAYSFVGYQMAYLKVHYPAPFYAALLHSVRHNTKKIKEYVNEARKNDVKILAPDINRSYYSFHLLGPKEILFGFSSLKGMRRDFIQNIVDERKANGPYTSFDQFLLRIDPRWLKVDLLEPLILIGAFDSLANNRRQLVVELEGKIKNVVYSGGSLDLLEVLALKEEELPDYPLEEKLAREDEYLGTYLSGHPTTEFPKIRRTLRIQDIADLEVNQAVRFLIYTKDIRTIRTKRGEGMAFVEGDDMTGEISLTLFPKLFRHVQKDVQENQVYYVEGKVEESKYNQEKQVLVEKIQLAAVVEAELAEETCYLRILPEQEAPDKMRQLQRLLKQHHGHVPVMLVYTASKKRIMLGEELWVTHSPELAANLQELLGIANVVFR</sequence>
<evidence type="ECO:0000256" key="1">
    <source>
        <dbReference type="ARBA" id="ARBA00004496"/>
    </source>
</evidence>
<dbReference type="Gene3D" id="1.10.10.1600">
    <property type="entry name" value="Bacterial DNA polymerase III alpha subunit, thumb domain"/>
    <property type="match status" value="1"/>
</dbReference>
<keyword evidence="8" id="KW-0239">DNA-directed DNA polymerase</keyword>
<evidence type="ECO:0000256" key="6">
    <source>
        <dbReference type="ARBA" id="ARBA00022695"/>
    </source>
</evidence>
<gene>
    <name evidence="13" type="ORF">RU97_GL000984</name>
</gene>
<comment type="catalytic activity">
    <reaction evidence="11">
        <text>DNA(n) + a 2'-deoxyribonucleoside 5'-triphosphate = DNA(n+1) + diphosphate</text>
        <dbReference type="Rhea" id="RHEA:22508"/>
        <dbReference type="Rhea" id="RHEA-COMP:17339"/>
        <dbReference type="Rhea" id="RHEA-COMP:17340"/>
        <dbReference type="ChEBI" id="CHEBI:33019"/>
        <dbReference type="ChEBI" id="CHEBI:61560"/>
        <dbReference type="ChEBI" id="CHEBI:173112"/>
        <dbReference type="EC" id="2.7.7.7"/>
    </reaction>
</comment>
<organism evidence="13 14">
    <name type="scientific">Enterococcus canis</name>
    <dbReference type="NCBI Taxonomy" id="214095"/>
    <lineage>
        <taxon>Bacteria</taxon>
        <taxon>Bacillati</taxon>
        <taxon>Bacillota</taxon>
        <taxon>Bacilli</taxon>
        <taxon>Lactobacillales</taxon>
        <taxon>Enterococcaceae</taxon>
        <taxon>Enterococcus</taxon>
    </lineage>
</organism>
<comment type="subunit">
    <text evidence="10">DNA polymerase III contains a core (composed of alpha, epsilon and theta chains) that associates with a tau subunit. This core dimerizes to form the POLIII' complex. PolIII' associates with the gamma complex (composed of gamma, delta, delta', psi and chi chains) and with the beta chain to form the complete DNA polymerase III complex.</text>
</comment>
<dbReference type="Gene3D" id="3.20.20.140">
    <property type="entry name" value="Metal-dependent hydrolases"/>
    <property type="match status" value="1"/>
</dbReference>
<dbReference type="EC" id="2.7.7.7" evidence="3"/>
<dbReference type="Gene3D" id="1.10.150.870">
    <property type="match status" value="1"/>
</dbReference>
<dbReference type="GO" id="GO:0008408">
    <property type="term" value="F:3'-5' exonuclease activity"/>
    <property type="evidence" value="ECO:0007669"/>
    <property type="project" value="InterPro"/>
</dbReference>
<feature type="domain" description="Polymerase/histidinol phosphatase N-terminal" evidence="12">
    <location>
        <begin position="11"/>
        <end position="76"/>
    </location>
</feature>
<dbReference type="GO" id="GO:0005737">
    <property type="term" value="C:cytoplasm"/>
    <property type="evidence" value="ECO:0007669"/>
    <property type="project" value="UniProtKB-SubCell"/>
</dbReference>
<dbReference type="PANTHER" id="PTHR32294:SF0">
    <property type="entry name" value="DNA POLYMERASE III SUBUNIT ALPHA"/>
    <property type="match status" value="1"/>
</dbReference>
<comment type="function">
    <text evidence="9">DNA polymerase III is a complex, multichain enzyme responsible for most of the replicative synthesis in bacteria. This DNA polymerase also exhibits 3' to 5' exonuclease activity. The alpha chain is the DNA polymerase.</text>
</comment>
<evidence type="ECO:0000313" key="13">
    <source>
        <dbReference type="EMBL" id="OJG19413.1"/>
    </source>
</evidence>
<dbReference type="PANTHER" id="PTHR32294">
    <property type="entry name" value="DNA POLYMERASE III SUBUNIT ALPHA"/>
    <property type="match status" value="1"/>
</dbReference>
<evidence type="ECO:0000256" key="7">
    <source>
        <dbReference type="ARBA" id="ARBA00022705"/>
    </source>
</evidence>
<comment type="caution">
    <text evidence="13">The sequence shown here is derived from an EMBL/GenBank/DDBJ whole genome shotgun (WGS) entry which is preliminary data.</text>
</comment>
<comment type="subcellular location">
    <subcellularLocation>
        <location evidence="1">Cytoplasm</location>
    </subcellularLocation>
</comment>
<dbReference type="AlphaFoldDB" id="A0A1L8RI58"/>
<keyword evidence="7" id="KW-0235">DNA replication</keyword>
<evidence type="ECO:0000256" key="9">
    <source>
        <dbReference type="ARBA" id="ARBA00025611"/>
    </source>
</evidence>
<dbReference type="SUPFAM" id="SSF89550">
    <property type="entry name" value="PHP domain-like"/>
    <property type="match status" value="1"/>
</dbReference>